<keyword evidence="4" id="KW-0418">Kinase</keyword>
<organism evidence="9 10">
    <name type="scientific">Menidia menidia</name>
    <name type="common">Atlantic silverside</name>
    <dbReference type="NCBI Taxonomy" id="238744"/>
    <lineage>
        <taxon>Eukaryota</taxon>
        <taxon>Metazoa</taxon>
        <taxon>Chordata</taxon>
        <taxon>Craniata</taxon>
        <taxon>Vertebrata</taxon>
        <taxon>Euteleostomi</taxon>
        <taxon>Actinopterygii</taxon>
        <taxon>Neopterygii</taxon>
        <taxon>Teleostei</taxon>
        <taxon>Neoteleostei</taxon>
        <taxon>Acanthomorphata</taxon>
        <taxon>Ovalentaria</taxon>
        <taxon>Atherinomorphae</taxon>
        <taxon>Atheriniformes</taxon>
        <taxon>Atherinopsidae</taxon>
        <taxon>Menidiinae</taxon>
        <taxon>Menidia</taxon>
    </lineage>
</organism>
<feature type="compositionally biased region" description="Basic and acidic residues" evidence="7">
    <location>
        <begin position="2201"/>
        <end position="2210"/>
    </location>
</feature>
<protein>
    <submittedName>
        <fullName evidence="9">(Atlantic silverside) hypothetical protein</fullName>
    </submittedName>
</protein>
<dbReference type="Pfam" id="PF00069">
    <property type="entry name" value="Pkinase"/>
    <property type="match status" value="1"/>
</dbReference>
<dbReference type="PROSITE" id="PS50011">
    <property type="entry name" value="PROTEIN_KINASE_DOM"/>
    <property type="match status" value="1"/>
</dbReference>
<evidence type="ECO:0000256" key="7">
    <source>
        <dbReference type="SAM" id="MobiDB-lite"/>
    </source>
</evidence>
<dbReference type="InterPro" id="IPR045167">
    <property type="entry name" value="Hobbit"/>
</dbReference>
<evidence type="ECO:0000256" key="3">
    <source>
        <dbReference type="ARBA" id="ARBA00022741"/>
    </source>
</evidence>
<name>A0A8S4BUR6_9TELE</name>
<evidence type="ECO:0000256" key="4">
    <source>
        <dbReference type="ARBA" id="ARBA00022777"/>
    </source>
</evidence>
<dbReference type="SUPFAM" id="SSF56112">
    <property type="entry name" value="Protein kinase-like (PK-like)"/>
    <property type="match status" value="1"/>
</dbReference>
<dbReference type="PROSITE" id="PS00108">
    <property type="entry name" value="PROTEIN_KINASE_ST"/>
    <property type="match status" value="1"/>
</dbReference>
<dbReference type="InterPro" id="IPR011009">
    <property type="entry name" value="Kinase-like_dom_sf"/>
</dbReference>
<feature type="coiled-coil region" evidence="6">
    <location>
        <begin position="1826"/>
        <end position="1891"/>
    </location>
</feature>
<keyword evidence="10" id="KW-1185">Reference proteome</keyword>
<dbReference type="Proteomes" id="UP000677803">
    <property type="component" value="Unassembled WGS sequence"/>
</dbReference>
<keyword evidence="5" id="KW-0067">ATP-binding</keyword>
<keyword evidence="1" id="KW-0723">Serine/threonine-protein kinase</keyword>
<keyword evidence="6" id="KW-0175">Coiled coil</keyword>
<dbReference type="InterPro" id="IPR019441">
    <property type="entry name" value="FMP27/BLTP2/Hobbit_GFWDK_RBG"/>
</dbReference>
<keyword evidence="3" id="KW-0547">Nucleotide-binding</keyword>
<sequence>MSLVLISFVFILLLGIVSVCIIFRWLICSLAVRLFQTALNADLKIKSVGLFSVHGVSIQFHPHHTLEIDRIWISSKLLNQDLPRYLALCVGDTRIRFDLQAPPGPLIKKSQGKKSWKISVSPTTLHFLSQVRTDGRGRGERVYADLLAASHSLSVLCPQLLSFHVSSVNVMVLNLALSESLWHMTVTGITLLLDHQSKRLAWNFSVGQLSSKVLKSSQLDICLAELALSLLLTGEVSLLEMKPGFLSLSVRALSAELHEGLFLSQLLLPPASPKKQDHDVSECENIEFIQTEAVEQFHQLLPHKVNVEFDNTNVTLSMHSQKRHLNWTLKSLKIGYGRDSEQLPLKSFTPELTFPQSSLELILEDGLLLSQSRQRILCVNTLKTVLQVTSMDISGSFVVNTCIIHYRHQEFSHWRLPHLEAPVMITSSVSNINVSVQLGDTTPFALGFISANAELQHLRDLKVDGESSDSQSLHQRASLSLDSFWWRVGQGSHIQQAPHPPGKHVWGEALILDSLSLQGSLNRPHAGWSQCPSLNMESSLKGLQVELSETCALCLSRLLSLMNVPRERELQLSDGTAASPSSDKPVQLNPPTQQHLLFKMDCSLEDVNVFTVSNVAGAVSLRMDTVRVLSSAESSRVFFQGVSLSALKTVTESMEICCPASQTLNPAIQLTTLTVWYHITTHTLQVECEEQLTVEWTPSDHMVLYQHLTEAQACWLMLCEETAEDEPLPSLDSEPASAQSRGLSVRVEMGSARLTAHVSEENYILLHTDALTVAKHSGSMHMRSPLLVFNFDGNNIVSFSELDVEMHAELTEMQLHRDTFPFLTTPHNRVWVFTCPSVAVEFPYQYNFSSTFDMAISVQKWLKTLHSPSKASAAQHLPPDLVFKISQFSFVFLDDIFEIKLRDNYELMKDESKESAKRLQLLDKKVADLRKQHGELLPARKIEELYSSLEKKHIEIYIQRSRRLYANTPMRKSLITWTVSDLELVALADQSLHGPERVREQLRDIDGVSPFPRDGLPLVVQWCRAVKFKLSAFLVRIRDYPRYLFEIRDWDLSGRLIGTEQDGQSRAHRKATVPLGAPWGDVTVHRNMPPLKFYYDFKSNISLYTIVWGPCWDPAWTLIGQSVDLLTKPTADPSPSLAWWDKSRLLLHGRWVMNIDHANLHQLATEDPYNTTENLHWEWNKLNFDWNPGQFVFKGDLDVNVRTASKYDDICFLHLPNLCMTLDLQWLCHGNPHDHHAVMLCCAENIGDVTSGQPHDSYRAFRSENLNLSITMDLNQHCGTEASQPRILLYSSTLRWMQNFWATWTGVSRPICRGKLFHSLRPVRKKLGQHYKQMSYTAAFPQLQVHYWASFAQQRGIQVECNKGHVFTRGAQRLIPQAGTVMRRLISEWNVTQMVSELSQVTVHLMASTWDETADHQMNAQVKKTHLLSLSSLSYQRQSIRVEEEVNTKDETNASYTHKLRLVDLRASWTTTNRNIAFGLYDGYKKASVLKRNLSTEALKGLRIDTQLQAKKLKRSPSNYSPTTAPTTPVVPVVNRAEKGHNEGTSMLQKLIEETDKFVVFSEEESGVSDQLCGIAACQTDDVYNRNWFIELVNCQMMLRGTETAGCVLVSAAKAQLLQCEHHPAWYNDTLKQKTTWTCLLDGMQYFATMELSPSEQEDRQLWLEVKNIEEHRQRNLDSVLELMESGQAVGGMVSTTTDWNQPAQVNESQQVQRIISRCSCRMHYISYSHDINPELATQIKPPELRNNHEKEDLLKKQAGAVDTFTLIHHDLEISTNPVQYAMILDIVNNLLLHVEPRRKEHSEKKQRVRFQLEISSNPEEQRSSILHLQEAVRQHLAQIRRLEKQIYSNIRAQTEELSGDDLIEVNFRLQNQLNQEKNDMQMKSEELNILIRCFKDFQLQRANKLELRKPPEDVSVVRRTEIYFAQARWCLTEEDGQLGIAELELQRFMYSKLNKSDDTAEHLLELGWFTMNNLLPNAAYKVVLRPQSNCQSGRQFALRIFSKVRPPVGGISVKEHFEVNVVPLTIQLMYQFFKRMMGFFFPGRNVEEEEVADEEDKFRLVTTGIPVKPRPLSEDTMGAMGPSKSVAQGLNRSAGVRRSFRKAPEHPVDDIDKMKERAAMNNSFIYIKIPQVPLCVSYKGEKSSVDWKDLNLVLPCLEYHNNTWTWLDFAMAVKRDSRKALVAQMIKEKLRLKPASGSDVRGKVSDGKSDNSLQQQEEDEKARLLIGLSSADKSSSKKSIFSRRNAIDEEQQLDVQLLGKLLTPLYLYVCVCGLWVNGGVIDSRSDSRELERNGSGLPGWRLPSAAADARMLRKRRTRAKEAARDRGGRAAHRRLSQGFLSTPGISMPHRLGHSAIFSQSAGVDVQMAISSLLCPPEEGGETSDTGTNPPALISAFLPEFPLHKPPIEDHHQVLGLIAKGSLGPILKLKDISKEKIYAVKVLSKSEILKQKLLEQSKGEVIIQRQLKHPFIHKLHRCWQTRHHIFIMCDYCSAGDLYTYWLLRGRFQEAEVRLFAAEMGGALGFLQDLGIMHRDIKMENILISDRGHLRLSDFGLSRRLVRGGRAFTICGTIPYMAPEVLSGGPYNHAADWWSLGILLFTLVAGEFPLAAEPDHRRMWRKARDFPYAIPKTFSSALALLLTDLLCKNPANRLRHLESFKMRPFFRGISFDSYILQKTPVDFILKLREHPDWAAKSRRGASLDQIFKFDCERIISSQLTCSYTEHELK</sequence>
<keyword evidence="2" id="KW-0808">Transferase</keyword>
<evidence type="ECO:0000256" key="1">
    <source>
        <dbReference type="ARBA" id="ARBA00022527"/>
    </source>
</evidence>
<dbReference type="Gene3D" id="3.30.200.20">
    <property type="entry name" value="Phosphorylase Kinase, domain 1"/>
    <property type="match status" value="1"/>
</dbReference>
<dbReference type="PANTHER" id="PTHR15678:SF6">
    <property type="entry name" value="BRIDGE-LIKE LIPID TRANSFER PROTEIN FAMILY MEMBER 2"/>
    <property type="match status" value="1"/>
</dbReference>
<evidence type="ECO:0000313" key="9">
    <source>
        <dbReference type="EMBL" id="CAG6001095.1"/>
    </source>
</evidence>
<dbReference type="InterPro" id="IPR008271">
    <property type="entry name" value="Ser/Thr_kinase_AS"/>
</dbReference>
<dbReference type="InterPro" id="IPR045270">
    <property type="entry name" value="STKc_AGC"/>
</dbReference>
<dbReference type="GO" id="GO:0004674">
    <property type="term" value="F:protein serine/threonine kinase activity"/>
    <property type="evidence" value="ECO:0007669"/>
    <property type="project" value="UniProtKB-KW"/>
</dbReference>
<feature type="domain" description="Protein kinase" evidence="8">
    <location>
        <begin position="2412"/>
        <end position="2665"/>
    </location>
</feature>
<gene>
    <name evidence="9" type="ORF">MMEN_LOCUS18238</name>
</gene>
<dbReference type="SMART" id="SM01214">
    <property type="entry name" value="Fmp27_GFWDK"/>
    <property type="match status" value="1"/>
</dbReference>
<dbReference type="CDD" id="cd05123">
    <property type="entry name" value="STKc_AGC"/>
    <property type="match status" value="1"/>
</dbReference>
<comment type="caution">
    <text evidence="9">The sequence shown here is derived from an EMBL/GenBank/DDBJ whole genome shotgun (WGS) entry which is preliminary data.</text>
</comment>
<feature type="region of interest" description="Disordered" evidence="7">
    <location>
        <begin position="2072"/>
        <end position="2095"/>
    </location>
</feature>
<accession>A0A8S4BUR6</accession>
<dbReference type="OrthoDB" id="1562405at2759"/>
<feature type="region of interest" description="Disordered" evidence="7">
    <location>
        <begin position="2195"/>
        <end position="2217"/>
    </location>
</feature>
<dbReference type="SMART" id="SM00220">
    <property type="entry name" value="S_TKc"/>
    <property type="match status" value="1"/>
</dbReference>
<dbReference type="Pfam" id="PF10344">
    <property type="entry name" value="Hobbit"/>
    <property type="match status" value="2"/>
</dbReference>
<dbReference type="PANTHER" id="PTHR15678">
    <property type="entry name" value="ANTIGEN MLAA-22-RELATED"/>
    <property type="match status" value="1"/>
</dbReference>
<dbReference type="InterPro" id="IPR000719">
    <property type="entry name" value="Prot_kinase_dom"/>
</dbReference>
<proteinExistence type="predicted"/>
<evidence type="ECO:0000259" key="8">
    <source>
        <dbReference type="PROSITE" id="PS50011"/>
    </source>
</evidence>
<evidence type="ECO:0000256" key="5">
    <source>
        <dbReference type="ARBA" id="ARBA00022840"/>
    </source>
</evidence>
<evidence type="ECO:0000313" key="10">
    <source>
        <dbReference type="Proteomes" id="UP000677803"/>
    </source>
</evidence>
<evidence type="ECO:0000256" key="2">
    <source>
        <dbReference type="ARBA" id="ARBA00022679"/>
    </source>
</evidence>
<reference evidence="9" key="1">
    <citation type="submission" date="2021-05" db="EMBL/GenBank/DDBJ databases">
        <authorList>
            <person name="Tigano A."/>
        </authorList>
    </citation>
    <scope>NUCLEOTIDE SEQUENCE</scope>
</reference>
<dbReference type="EMBL" id="CAJRST010037777">
    <property type="protein sequence ID" value="CAG6001095.1"/>
    <property type="molecule type" value="Genomic_DNA"/>
</dbReference>
<dbReference type="GO" id="GO:0005524">
    <property type="term" value="F:ATP binding"/>
    <property type="evidence" value="ECO:0007669"/>
    <property type="project" value="UniProtKB-KW"/>
</dbReference>
<evidence type="ECO:0000256" key="6">
    <source>
        <dbReference type="SAM" id="Coils"/>
    </source>
</evidence>
<dbReference type="Gene3D" id="1.10.510.10">
    <property type="entry name" value="Transferase(Phosphotransferase) domain 1"/>
    <property type="match status" value="1"/>
</dbReference>